<sequence>MAQFEAAIPPAMESFVVGLIGMGDMGKMYARRLSSAGWRVMACDTEDKYEGLVKEFAGNNKVQILRNGHLVSRASDYIIYSVEAANIGRIVAQYAPSTKQNAIVGGQTSCKDPEIKAFEQHLPGDVDIVSCHSLHGPNVDPRGQPLVLIKHRASDESFAKVETVLRCLGSKHVYLTAQEHDRITADTQAVTHAAFLSMGKAWHANRQFPWEGSRYVGGIENVKINLMLRIYSQKWHVYAGLAILNPEAHKQISQFARSATELFYLMLEGRAEELRARVYAARDRVFGAEGSPKWGARPLLRGEVLDQFSLRTTAFPGGGSSSNNSHNNNNDASKDDKNSQRISSSSSPSPSLPNNHLSLLAMVDCWSALGIVPYDHMICSTPLFRLWLGVAEHVFRTPGLLDECLRVGIEDNTFRREDLQFTIAACGWAECVSLRQFETWRQRFAVTQEFFEPRFAGAVEVGNRMVKAVLESDDN</sequence>
<dbReference type="PANTHER" id="PTHR21363">
    <property type="entry name" value="PREPHENATE DEHYDROGENASE"/>
    <property type="match status" value="1"/>
</dbReference>
<dbReference type="InterPro" id="IPR008927">
    <property type="entry name" value="6-PGluconate_DH-like_C_sf"/>
</dbReference>
<dbReference type="InterPro" id="IPR003099">
    <property type="entry name" value="Prephen_DH"/>
</dbReference>
<dbReference type="EMBL" id="JAZHXJ010000107">
    <property type="protein sequence ID" value="KAL1874374.1"/>
    <property type="molecule type" value="Genomic_DNA"/>
</dbReference>
<dbReference type="InterPro" id="IPR046825">
    <property type="entry name" value="PDH_C"/>
</dbReference>
<evidence type="ECO:0000256" key="2">
    <source>
        <dbReference type="SAM" id="MobiDB-lite"/>
    </source>
</evidence>
<feature type="domain" description="Prephenate/arogenate dehydrogenase" evidence="3">
    <location>
        <begin position="15"/>
        <end position="296"/>
    </location>
</feature>
<name>A0ABR3XEK3_9PEZI</name>
<dbReference type="SUPFAM" id="SSF48179">
    <property type="entry name" value="6-phosphogluconate dehydrogenase C-terminal domain-like"/>
    <property type="match status" value="2"/>
</dbReference>
<dbReference type="Gene3D" id="3.40.50.720">
    <property type="entry name" value="NAD(P)-binding Rossmann-like Domain"/>
    <property type="match status" value="1"/>
</dbReference>
<evidence type="ECO:0000313" key="5">
    <source>
        <dbReference type="Proteomes" id="UP001586593"/>
    </source>
</evidence>
<accession>A0ABR3XEK3</accession>
<dbReference type="InterPro" id="IPR050812">
    <property type="entry name" value="Preph/Arog_dehydrog"/>
</dbReference>
<evidence type="ECO:0000256" key="1">
    <source>
        <dbReference type="ARBA" id="ARBA00023002"/>
    </source>
</evidence>
<dbReference type="InterPro" id="IPR012385">
    <property type="entry name" value="Prephenate_DH_fun"/>
</dbReference>
<dbReference type="InterPro" id="IPR006115">
    <property type="entry name" value="6PGDH_NADP-bd"/>
</dbReference>
<proteinExistence type="predicted"/>
<keyword evidence="5" id="KW-1185">Reference proteome</keyword>
<dbReference type="Pfam" id="PF03446">
    <property type="entry name" value="NAD_binding_2"/>
    <property type="match status" value="1"/>
</dbReference>
<feature type="compositionally biased region" description="Low complexity" evidence="2">
    <location>
        <begin position="321"/>
        <end position="331"/>
    </location>
</feature>
<evidence type="ECO:0000259" key="3">
    <source>
        <dbReference type="PROSITE" id="PS51176"/>
    </source>
</evidence>
<dbReference type="PROSITE" id="PS51176">
    <property type="entry name" value="PDH_ADH"/>
    <property type="match status" value="1"/>
</dbReference>
<dbReference type="Proteomes" id="UP001586593">
    <property type="component" value="Unassembled WGS sequence"/>
</dbReference>
<dbReference type="InterPro" id="IPR036291">
    <property type="entry name" value="NAD(P)-bd_dom_sf"/>
</dbReference>
<keyword evidence="1" id="KW-0560">Oxidoreductase</keyword>
<evidence type="ECO:0000313" key="4">
    <source>
        <dbReference type="EMBL" id="KAL1874374.1"/>
    </source>
</evidence>
<dbReference type="PANTHER" id="PTHR21363:SF0">
    <property type="entry name" value="PREPHENATE DEHYDROGENASE [NADP(+)]"/>
    <property type="match status" value="1"/>
</dbReference>
<comment type="caution">
    <text evidence="4">The sequence shown here is derived from an EMBL/GenBank/DDBJ whole genome shotgun (WGS) entry which is preliminary data.</text>
</comment>
<dbReference type="PIRSF" id="PIRSF036510">
    <property type="entry name" value="PDH_fung"/>
    <property type="match status" value="1"/>
</dbReference>
<dbReference type="SUPFAM" id="SSF51735">
    <property type="entry name" value="NAD(P)-binding Rossmann-fold domains"/>
    <property type="match status" value="1"/>
</dbReference>
<dbReference type="Pfam" id="PF20463">
    <property type="entry name" value="PDH_C"/>
    <property type="match status" value="1"/>
</dbReference>
<feature type="region of interest" description="Disordered" evidence="2">
    <location>
        <begin position="315"/>
        <end position="351"/>
    </location>
</feature>
<protein>
    <recommendedName>
        <fullName evidence="3">Prephenate/arogenate dehydrogenase domain-containing protein</fullName>
    </recommendedName>
</protein>
<dbReference type="Gene3D" id="1.10.3660.10">
    <property type="entry name" value="6-phosphogluconate dehydrogenase C-terminal like domain"/>
    <property type="match status" value="2"/>
</dbReference>
<reference evidence="4 5" key="1">
    <citation type="journal article" date="2024" name="Commun. Biol.">
        <title>Comparative genomic analysis of thermophilic fungi reveals convergent evolutionary adaptations and gene losses.</title>
        <authorList>
            <person name="Steindorff A.S."/>
            <person name="Aguilar-Pontes M.V."/>
            <person name="Robinson A.J."/>
            <person name="Andreopoulos B."/>
            <person name="LaButti K."/>
            <person name="Kuo A."/>
            <person name="Mondo S."/>
            <person name="Riley R."/>
            <person name="Otillar R."/>
            <person name="Haridas S."/>
            <person name="Lipzen A."/>
            <person name="Grimwood J."/>
            <person name="Schmutz J."/>
            <person name="Clum A."/>
            <person name="Reid I.D."/>
            <person name="Moisan M.C."/>
            <person name="Butler G."/>
            <person name="Nguyen T.T.M."/>
            <person name="Dewar K."/>
            <person name="Conant G."/>
            <person name="Drula E."/>
            <person name="Henrissat B."/>
            <person name="Hansel C."/>
            <person name="Singer S."/>
            <person name="Hutchinson M.I."/>
            <person name="de Vries R.P."/>
            <person name="Natvig D.O."/>
            <person name="Powell A.J."/>
            <person name="Tsang A."/>
            <person name="Grigoriev I.V."/>
        </authorList>
    </citation>
    <scope>NUCLEOTIDE SEQUENCE [LARGE SCALE GENOMIC DNA]</scope>
    <source>
        <strain evidence="4 5">ATCC 24622</strain>
    </source>
</reference>
<gene>
    <name evidence="4" type="ORF">VTK73DRAFT_400</name>
</gene>
<organism evidence="4 5">
    <name type="scientific">Phialemonium thermophilum</name>
    <dbReference type="NCBI Taxonomy" id="223376"/>
    <lineage>
        <taxon>Eukaryota</taxon>
        <taxon>Fungi</taxon>
        <taxon>Dikarya</taxon>
        <taxon>Ascomycota</taxon>
        <taxon>Pezizomycotina</taxon>
        <taxon>Sordariomycetes</taxon>
        <taxon>Sordariomycetidae</taxon>
        <taxon>Cephalothecales</taxon>
        <taxon>Cephalothecaceae</taxon>
        <taxon>Phialemonium</taxon>
    </lineage>
</organism>